<dbReference type="EMBL" id="LR134521">
    <property type="protein sequence ID" value="VEJ29580.1"/>
    <property type="molecule type" value="Genomic_DNA"/>
</dbReference>
<dbReference type="PANTHER" id="PTHR42901">
    <property type="entry name" value="ALCOHOL DEHYDROGENASE"/>
    <property type="match status" value="1"/>
</dbReference>
<dbReference type="SUPFAM" id="SSF51735">
    <property type="entry name" value="NAD(P)-binding Rossmann-fold domains"/>
    <property type="match status" value="1"/>
</dbReference>
<dbReference type="AlphaFoldDB" id="A0A3S4Z0C4"/>
<dbReference type="Proteomes" id="UP000270988">
    <property type="component" value="Chromosome"/>
</dbReference>
<evidence type="ECO:0000256" key="1">
    <source>
        <dbReference type="ARBA" id="ARBA00006484"/>
    </source>
</evidence>
<dbReference type="PANTHER" id="PTHR42901:SF1">
    <property type="entry name" value="ALCOHOL DEHYDROGENASE"/>
    <property type="match status" value="1"/>
</dbReference>
<keyword evidence="2 4" id="KW-0560">Oxidoreductase</keyword>
<dbReference type="STRING" id="762948.HMPREF0733_12089"/>
<organism evidence="4 5">
    <name type="scientific">Rothia dentocariosa</name>
    <dbReference type="NCBI Taxonomy" id="2047"/>
    <lineage>
        <taxon>Bacteria</taxon>
        <taxon>Bacillati</taxon>
        <taxon>Actinomycetota</taxon>
        <taxon>Actinomycetes</taxon>
        <taxon>Micrococcales</taxon>
        <taxon>Micrococcaceae</taxon>
        <taxon>Rothia</taxon>
    </lineage>
</organism>
<dbReference type="Gene3D" id="3.40.50.720">
    <property type="entry name" value="NAD(P)-binding Rossmann-like Domain"/>
    <property type="match status" value="1"/>
</dbReference>
<dbReference type="PROSITE" id="PS00061">
    <property type="entry name" value="ADH_SHORT"/>
    <property type="match status" value="1"/>
</dbReference>
<dbReference type="InterPro" id="IPR020904">
    <property type="entry name" value="Sc_DH/Rdtase_CS"/>
</dbReference>
<protein>
    <submittedName>
        <fullName evidence="4">Serine 3-dehydrogenase</fullName>
        <ecNumber evidence="4">1.1.1.276</ecNumber>
    </submittedName>
</protein>
<accession>A0A3S4Z0C4</accession>
<dbReference type="GO" id="GO:0031132">
    <property type="term" value="F:serine 3-dehydrogenase activity"/>
    <property type="evidence" value="ECO:0007669"/>
    <property type="project" value="UniProtKB-EC"/>
</dbReference>
<evidence type="ECO:0000313" key="5">
    <source>
        <dbReference type="Proteomes" id="UP000270988"/>
    </source>
</evidence>
<evidence type="ECO:0000256" key="2">
    <source>
        <dbReference type="ARBA" id="ARBA00023002"/>
    </source>
</evidence>
<evidence type="ECO:0000256" key="3">
    <source>
        <dbReference type="RuleBase" id="RU000363"/>
    </source>
</evidence>
<comment type="similarity">
    <text evidence="1 3">Belongs to the short-chain dehydrogenases/reductases (SDR) family.</text>
</comment>
<proteinExistence type="inferred from homology"/>
<dbReference type="EC" id="1.1.1.276" evidence="4"/>
<dbReference type="InterPro" id="IPR002347">
    <property type="entry name" value="SDR_fam"/>
</dbReference>
<name>A0A3S4Z0C4_9MICC</name>
<dbReference type="InterPro" id="IPR036291">
    <property type="entry name" value="NAD(P)-bd_dom_sf"/>
</dbReference>
<gene>
    <name evidence="4" type="primary">sdh</name>
    <name evidence="4" type="ORF">NCTC10918_00840</name>
</gene>
<evidence type="ECO:0000313" key="4">
    <source>
        <dbReference type="EMBL" id="VEJ29580.1"/>
    </source>
</evidence>
<dbReference type="PRINTS" id="PR00080">
    <property type="entry name" value="SDRFAMILY"/>
</dbReference>
<dbReference type="Pfam" id="PF00106">
    <property type="entry name" value="adh_short"/>
    <property type="match status" value="1"/>
</dbReference>
<dbReference type="PRINTS" id="PR00081">
    <property type="entry name" value="GDHRDH"/>
</dbReference>
<reference evidence="4 5" key="1">
    <citation type="submission" date="2018-12" db="EMBL/GenBank/DDBJ databases">
        <authorList>
            <consortium name="Pathogen Informatics"/>
        </authorList>
    </citation>
    <scope>NUCLEOTIDE SEQUENCE [LARGE SCALE GENOMIC DNA]</scope>
    <source>
        <strain evidence="4 5">NCTC10918</strain>
    </source>
</reference>
<sequence>MMLDNTRIPANPFAPNSCEGKVAVVTGASSGIGRATVEQLTATGWTVYALARRTERLRTLEAETGAHPITCDVTDESAVNAAAKQIITEHLQLDALVNIAGGAIGLDRVADGDPDDYLAMYRLNVLGILHTVRAFAPALRAHGQGSILNLTSTAAEGGYEGGAGYNAAKFGARGLTEALRLEEADHNVRVIEIRPGMVHTEEFSLNRLGSVEAAEKVYAGVRNPLVAEDVAQTVVFALNIPHHINLDHVTLRPLAQASQFKVIRSS</sequence>
<dbReference type="FunFam" id="3.40.50.720:FF:000047">
    <property type="entry name" value="NADP-dependent L-serine/L-allo-threonine dehydrogenase"/>
    <property type="match status" value="1"/>
</dbReference>